<sequence length="64" mass="7553">MTRFAVNDTEKKLLYRSGMDRVTQKPHGKRHLSSLDFRFINYLLVAYLHTPNPRIIHRDTTPKG</sequence>
<dbReference type="EMBL" id="VSRR010003167">
    <property type="protein sequence ID" value="MPC34957.1"/>
    <property type="molecule type" value="Genomic_DNA"/>
</dbReference>
<proteinExistence type="predicted"/>
<organism evidence="1 2">
    <name type="scientific">Portunus trituberculatus</name>
    <name type="common">Swimming crab</name>
    <name type="synonym">Neptunus trituberculatus</name>
    <dbReference type="NCBI Taxonomy" id="210409"/>
    <lineage>
        <taxon>Eukaryota</taxon>
        <taxon>Metazoa</taxon>
        <taxon>Ecdysozoa</taxon>
        <taxon>Arthropoda</taxon>
        <taxon>Crustacea</taxon>
        <taxon>Multicrustacea</taxon>
        <taxon>Malacostraca</taxon>
        <taxon>Eumalacostraca</taxon>
        <taxon>Eucarida</taxon>
        <taxon>Decapoda</taxon>
        <taxon>Pleocyemata</taxon>
        <taxon>Brachyura</taxon>
        <taxon>Eubrachyura</taxon>
        <taxon>Portunoidea</taxon>
        <taxon>Portunidae</taxon>
        <taxon>Portuninae</taxon>
        <taxon>Portunus</taxon>
    </lineage>
</organism>
<comment type="caution">
    <text evidence="1">The sequence shown here is derived from an EMBL/GenBank/DDBJ whole genome shotgun (WGS) entry which is preliminary data.</text>
</comment>
<protein>
    <submittedName>
        <fullName evidence="1">Uncharacterized protein</fullName>
    </submittedName>
</protein>
<dbReference type="Proteomes" id="UP000324222">
    <property type="component" value="Unassembled WGS sequence"/>
</dbReference>
<reference evidence="1 2" key="1">
    <citation type="submission" date="2019-05" db="EMBL/GenBank/DDBJ databases">
        <title>Another draft genome of Portunus trituberculatus and its Hox gene families provides insights of decapod evolution.</title>
        <authorList>
            <person name="Jeong J.-H."/>
            <person name="Song I."/>
            <person name="Kim S."/>
            <person name="Choi T."/>
            <person name="Kim D."/>
            <person name="Ryu S."/>
            <person name="Kim W."/>
        </authorList>
    </citation>
    <scope>NUCLEOTIDE SEQUENCE [LARGE SCALE GENOMIC DNA]</scope>
    <source>
        <tissue evidence="1">Muscle</tissue>
    </source>
</reference>
<gene>
    <name evidence="1" type="ORF">E2C01_028361</name>
</gene>
<name>A0A5B7ENU1_PORTR</name>
<evidence type="ECO:0000313" key="2">
    <source>
        <dbReference type="Proteomes" id="UP000324222"/>
    </source>
</evidence>
<accession>A0A5B7ENU1</accession>
<evidence type="ECO:0000313" key="1">
    <source>
        <dbReference type="EMBL" id="MPC34957.1"/>
    </source>
</evidence>
<keyword evidence="2" id="KW-1185">Reference proteome</keyword>
<dbReference type="AlphaFoldDB" id="A0A5B7ENU1"/>